<dbReference type="RefSeq" id="XP_003020410.1">
    <property type="nucleotide sequence ID" value="XM_003020364.1"/>
</dbReference>
<feature type="compositionally biased region" description="Basic residues" evidence="1">
    <location>
        <begin position="101"/>
        <end position="110"/>
    </location>
</feature>
<dbReference type="EMBL" id="ACYE01000293">
    <property type="protein sequence ID" value="EFE39792.1"/>
    <property type="molecule type" value="Genomic_DNA"/>
</dbReference>
<comment type="caution">
    <text evidence="2">The sequence shown here is derived from an EMBL/GenBank/DDBJ whole genome shotgun (WGS) entry which is preliminary data.</text>
</comment>
<proteinExistence type="predicted"/>
<dbReference type="KEGG" id="tve:TRV_05528"/>
<evidence type="ECO:0000313" key="2">
    <source>
        <dbReference type="EMBL" id="EFE39792.1"/>
    </source>
</evidence>
<dbReference type="AlphaFoldDB" id="D4DEG1"/>
<name>D4DEG1_TRIVH</name>
<protein>
    <submittedName>
        <fullName evidence="2">Uncharacterized protein</fullName>
    </submittedName>
</protein>
<evidence type="ECO:0000313" key="3">
    <source>
        <dbReference type="Proteomes" id="UP000008383"/>
    </source>
</evidence>
<evidence type="ECO:0000256" key="1">
    <source>
        <dbReference type="SAM" id="MobiDB-lite"/>
    </source>
</evidence>
<dbReference type="GeneID" id="9584149"/>
<gene>
    <name evidence="2" type="ORF">TRV_05528</name>
</gene>
<sequence>MLVGLEERADVDGLAAPEVAVDGPVKRQLQRAFVQDSALSQYLSFFSLQWYQQDLQGWVAGHGCSSNVNGFCKVFVFSSSCDAGREVDFVAGTWIFRFRPHRRRSPKHKTSPALQQKQDKQKKHFSLPHSTSLLRPLHLRQ</sequence>
<feature type="region of interest" description="Disordered" evidence="1">
    <location>
        <begin position="101"/>
        <end position="125"/>
    </location>
</feature>
<accession>D4DEG1</accession>
<dbReference type="Proteomes" id="UP000008383">
    <property type="component" value="Unassembled WGS sequence"/>
</dbReference>
<reference evidence="3" key="1">
    <citation type="journal article" date="2011" name="Genome Biol.">
        <title>Comparative and functional genomics provide insights into the pathogenicity of dermatophytic fungi.</title>
        <authorList>
            <person name="Burmester A."/>
            <person name="Shelest E."/>
            <person name="Gloeckner G."/>
            <person name="Heddergott C."/>
            <person name="Schindler S."/>
            <person name="Staib P."/>
            <person name="Heidel A."/>
            <person name="Felder M."/>
            <person name="Petzold A."/>
            <person name="Szafranski K."/>
            <person name="Feuermann M."/>
            <person name="Pedruzzi I."/>
            <person name="Priebe S."/>
            <person name="Groth M."/>
            <person name="Winkler R."/>
            <person name="Li W."/>
            <person name="Kniemeyer O."/>
            <person name="Schroeckh V."/>
            <person name="Hertweck C."/>
            <person name="Hube B."/>
            <person name="White T.C."/>
            <person name="Platzer M."/>
            <person name="Guthke R."/>
            <person name="Heitman J."/>
            <person name="Woestemeyer J."/>
            <person name="Zipfel P.F."/>
            <person name="Monod M."/>
            <person name="Brakhage A.A."/>
        </authorList>
    </citation>
    <scope>NUCLEOTIDE SEQUENCE [LARGE SCALE GENOMIC DNA]</scope>
    <source>
        <strain evidence="3">HKI 0517</strain>
    </source>
</reference>
<keyword evidence="3" id="KW-1185">Reference proteome</keyword>
<dbReference type="HOGENOM" id="CLU_1826692_0_0_1"/>
<organism evidence="2 3">
    <name type="scientific">Trichophyton verrucosum (strain HKI 0517)</name>
    <dbReference type="NCBI Taxonomy" id="663202"/>
    <lineage>
        <taxon>Eukaryota</taxon>
        <taxon>Fungi</taxon>
        <taxon>Dikarya</taxon>
        <taxon>Ascomycota</taxon>
        <taxon>Pezizomycotina</taxon>
        <taxon>Eurotiomycetes</taxon>
        <taxon>Eurotiomycetidae</taxon>
        <taxon>Onygenales</taxon>
        <taxon>Arthrodermataceae</taxon>
        <taxon>Trichophyton</taxon>
    </lineage>
</organism>